<protein>
    <submittedName>
        <fullName evidence="2">Short-chain dehydrogenase</fullName>
    </submittedName>
</protein>
<keyword evidence="1" id="KW-0560">Oxidoreductase</keyword>
<dbReference type="STRING" id="1097556.R4X9F7"/>
<proteinExistence type="predicted"/>
<dbReference type="Gene3D" id="3.40.50.720">
    <property type="entry name" value="NAD(P)-binding Rossmann-like Domain"/>
    <property type="match status" value="1"/>
</dbReference>
<keyword evidence="3" id="KW-1185">Reference proteome</keyword>
<dbReference type="OrthoDB" id="542013at2759"/>
<dbReference type="InterPro" id="IPR036291">
    <property type="entry name" value="NAD(P)-bd_dom_sf"/>
</dbReference>
<dbReference type="PANTHER" id="PTHR43157">
    <property type="entry name" value="PHOSPHATIDYLINOSITOL-GLYCAN BIOSYNTHESIS CLASS F PROTEIN-RELATED"/>
    <property type="match status" value="1"/>
</dbReference>
<dbReference type="PANTHER" id="PTHR43157:SF31">
    <property type="entry name" value="PHOSPHATIDYLINOSITOL-GLYCAN BIOSYNTHESIS CLASS F PROTEIN"/>
    <property type="match status" value="1"/>
</dbReference>
<organism evidence="2 3">
    <name type="scientific">Taphrina deformans (strain PYCC 5710 / ATCC 11124 / CBS 356.35 / IMI 108563 / JCM 9778 / NBRC 8474)</name>
    <name type="common">Peach leaf curl fungus</name>
    <name type="synonym">Lalaria deformans</name>
    <dbReference type="NCBI Taxonomy" id="1097556"/>
    <lineage>
        <taxon>Eukaryota</taxon>
        <taxon>Fungi</taxon>
        <taxon>Dikarya</taxon>
        <taxon>Ascomycota</taxon>
        <taxon>Taphrinomycotina</taxon>
        <taxon>Taphrinomycetes</taxon>
        <taxon>Taphrinales</taxon>
        <taxon>Taphrinaceae</taxon>
        <taxon>Taphrina</taxon>
    </lineage>
</organism>
<gene>
    <name evidence="2" type="ORF">TAPDE_001984</name>
</gene>
<evidence type="ECO:0000313" key="2">
    <source>
        <dbReference type="EMBL" id="CCG82055.1"/>
    </source>
</evidence>
<accession>R4X9F7</accession>
<name>R4X9F7_TAPDE</name>
<dbReference type="eggNOG" id="KOG1208">
    <property type="taxonomic scope" value="Eukaryota"/>
</dbReference>
<evidence type="ECO:0000256" key="1">
    <source>
        <dbReference type="ARBA" id="ARBA00023002"/>
    </source>
</evidence>
<dbReference type="InterPro" id="IPR002347">
    <property type="entry name" value="SDR_fam"/>
</dbReference>
<reference evidence="2 3" key="1">
    <citation type="journal article" date="2013" name="MBio">
        <title>Genome sequencing of the plant pathogen Taphrina deformans, the causal agent of peach leaf curl.</title>
        <authorList>
            <person name="Cisse O.H."/>
            <person name="Almeida J.M.G.C.F."/>
            <person name="Fonseca A."/>
            <person name="Kumar A.A."/>
            <person name="Salojaervi J."/>
            <person name="Overmyer K."/>
            <person name="Hauser P.M."/>
            <person name="Pagni M."/>
        </authorList>
    </citation>
    <scope>NUCLEOTIDE SEQUENCE [LARGE SCALE GENOMIC DNA]</scope>
    <source>
        <strain evidence="3">PYCC 5710 / ATCC 11124 / CBS 356.35 / IMI 108563 / JCM 9778 / NBRC 8474</strain>
    </source>
</reference>
<dbReference type="Pfam" id="PF00106">
    <property type="entry name" value="adh_short"/>
    <property type="match status" value="1"/>
</dbReference>
<dbReference type="AlphaFoldDB" id="R4X9F7"/>
<dbReference type="Proteomes" id="UP000013776">
    <property type="component" value="Unassembled WGS sequence"/>
</dbReference>
<dbReference type="EMBL" id="CAHR02000069">
    <property type="protein sequence ID" value="CCG82055.1"/>
    <property type="molecule type" value="Genomic_DNA"/>
</dbReference>
<dbReference type="VEuPathDB" id="FungiDB:TAPDE_001984"/>
<comment type="caution">
    <text evidence="2">The sequence shown here is derived from an EMBL/GenBank/DDBJ whole genome shotgun (WGS) entry which is preliminary data.</text>
</comment>
<evidence type="ECO:0000313" key="3">
    <source>
        <dbReference type="Proteomes" id="UP000013776"/>
    </source>
</evidence>
<sequence>MPSKTLLITGVCTNGIGYETCKHILEVQRVARVPTKWNLILAQRDDQSHTAAKARKHLESLAQSVACSVKAYKCDLASFDSIRTFVQQIKLDVPKIDVLVLNAGAVINTRKETIDGNDMTYQVNHLGHFLLLSLLKDCIDDKVIFVGSSLHKKADASATLSSVEQVGVAQETGFIPSSGLARDNSRLAQIAMAWIIHYLPFARTLQQGGHTLAALAIGQEWSDLDGCYLDADLKIERMHEDVYNKAHAQKIWDWSNATTKSDL</sequence>
<dbReference type="GO" id="GO:0016491">
    <property type="term" value="F:oxidoreductase activity"/>
    <property type="evidence" value="ECO:0007669"/>
    <property type="project" value="UniProtKB-KW"/>
</dbReference>
<dbReference type="SUPFAM" id="SSF51735">
    <property type="entry name" value="NAD(P)-binding Rossmann-fold domains"/>
    <property type="match status" value="1"/>
</dbReference>